<evidence type="ECO:0000313" key="3">
    <source>
        <dbReference type="Proteomes" id="UP001276659"/>
    </source>
</evidence>
<organism evidence="2 3">
    <name type="scientific">Lepraria neglecta</name>
    <dbReference type="NCBI Taxonomy" id="209136"/>
    <lineage>
        <taxon>Eukaryota</taxon>
        <taxon>Fungi</taxon>
        <taxon>Dikarya</taxon>
        <taxon>Ascomycota</taxon>
        <taxon>Pezizomycotina</taxon>
        <taxon>Lecanoromycetes</taxon>
        <taxon>OSLEUM clade</taxon>
        <taxon>Lecanoromycetidae</taxon>
        <taxon>Lecanorales</taxon>
        <taxon>Lecanorineae</taxon>
        <taxon>Stereocaulaceae</taxon>
        <taxon>Lepraria</taxon>
    </lineage>
</organism>
<evidence type="ECO:0000313" key="2">
    <source>
        <dbReference type="EMBL" id="KAK3173665.1"/>
    </source>
</evidence>
<feature type="region of interest" description="Disordered" evidence="1">
    <location>
        <begin position="267"/>
        <end position="286"/>
    </location>
</feature>
<name>A0AAE0DLD3_9LECA</name>
<dbReference type="Proteomes" id="UP001276659">
    <property type="component" value="Unassembled WGS sequence"/>
</dbReference>
<feature type="region of interest" description="Disordered" evidence="1">
    <location>
        <begin position="77"/>
        <end position="100"/>
    </location>
</feature>
<dbReference type="SUPFAM" id="SSF54768">
    <property type="entry name" value="dsRNA-binding domain-like"/>
    <property type="match status" value="1"/>
</dbReference>
<dbReference type="EMBL" id="JASNWA010000007">
    <property type="protein sequence ID" value="KAK3173665.1"/>
    <property type="molecule type" value="Genomic_DNA"/>
</dbReference>
<reference evidence="2" key="1">
    <citation type="submission" date="2022-11" db="EMBL/GenBank/DDBJ databases">
        <title>Chromosomal genome sequence assembly and mating type (MAT) locus characterization of the leprose asexual lichenized fungus Lepraria neglecta (Nyl.) Erichsen.</title>
        <authorList>
            <person name="Allen J.L."/>
            <person name="Pfeffer B."/>
        </authorList>
    </citation>
    <scope>NUCLEOTIDE SEQUENCE</scope>
    <source>
        <strain evidence="2">Allen 5258</strain>
    </source>
</reference>
<evidence type="ECO:0000256" key="1">
    <source>
        <dbReference type="SAM" id="MobiDB-lite"/>
    </source>
</evidence>
<feature type="compositionally biased region" description="Polar residues" evidence="1">
    <location>
        <begin position="1"/>
        <end position="23"/>
    </location>
</feature>
<proteinExistence type="predicted"/>
<protein>
    <recommendedName>
        <fullName evidence="4">DRBM domain-containing protein</fullName>
    </recommendedName>
</protein>
<dbReference type="AlphaFoldDB" id="A0AAE0DLD3"/>
<keyword evidence="3" id="KW-1185">Reference proteome</keyword>
<feature type="region of interest" description="Disordered" evidence="1">
    <location>
        <begin position="1"/>
        <end position="55"/>
    </location>
</feature>
<gene>
    <name evidence="2" type="ORF">OEA41_006997</name>
</gene>
<evidence type="ECO:0008006" key="4">
    <source>
        <dbReference type="Google" id="ProtNLM"/>
    </source>
</evidence>
<accession>A0AAE0DLD3</accession>
<sequence length="409" mass="43999">MADLTSSLILPKNGSNGSQESFHSVSSQPPPSSVPMPSSQAQEPTPPSSSHAQASYFQAAGLPVYDIDSYLTDPNNAELLKKTPKGNQSEHKTPQRASNSLEPVLLGSKTSHHVSALNSLCQLKGVMPIFEIDGDISNADFGGVLKIGETTIVSDERWHSKKEVKEALAKKGLDAVTTIDAKRKEPRTPGEAGRNWVGMLLEYHNLSDPNRGPVYNDYAVGSVYACECIIPSRPNKPFGSKTETFPSKKAAHSNCAREAVEHLISEGQLNPDGSTKARKKSKPGAAVRIQDSGLEVKKGTSYAQKVQGKLIFTDLIHPLIPPPDICPLLGFTSPQYILAPASTLAPNMLSGYATFPNQPGMPKQIGEVKNIFGKKNAKEEVAKGVWQVLQALAQKRNVRVEEAEGTGSD</sequence>
<comment type="caution">
    <text evidence="2">The sequence shown here is derived from an EMBL/GenBank/DDBJ whole genome shotgun (WGS) entry which is preliminary data.</text>
</comment>